<keyword evidence="1" id="KW-0808">Transferase</keyword>
<dbReference type="CDD" id="cd01449">
    <property type="entry name" value="TST_Repeat_2"/>
    <property type="match status" value="1"/>
</dbReference>
<feature type="domain" description="Rhodanese" evidence="3">
    <location>
        <begin position="208"/>
        <end position="296"/>
    </location>
</feature>
<proteinExistence type="predicted"/>
<evidence type="ECO:0000256" key="1">
    <source>
        <dbReference type="ARBA" id="ARBA00022679"/>
    </source>
</evidence>
<protein>
    <submittedName>
        <fullName evidence="4">Sulfurtransferase</fullName>
    </submittedName>
</protein>
<dbReference type="CDD" id="cd01448">
    <property type="entry name" value="TST_Repeat_1"/>
    <property type="match status" value="1"/>
</dbReference>
<name>A0ABR8QHL1_9CELL</name>
<sequence>MAPALPALVTPEALHAALAASTVPLVVLDASTALATHGEAEPYTAEPLREQYLEAHVPGAAFVDVTHELSDTSAPQLFTVPSPQALAAAFGALGIGDDTHVVVYDDVGSAWATRVWWLLRWLGHDRVSVLDGGLAAWQAAGFTGASGAQDDAAARATPATLTPRERPELLATLPQVERISSGSASGLLVNALDPATFRGEQDVSPYPRRGRIPGSVNVPLFTLLDPGTGRFLPADELRERLRSGGLLDADGAVTYCGGGIAATVPAFAAYVATGAEVAVYDGSLSEWTSDDSRPVDVG</sequence>
<dbReference type="SMART" id="SM00450">
    <property type="entry name" value="RHOD"/>
    <property type="match status" value="2"/>
</dbReference>
<dbReference type="PANTHER" id="PTHR11364">
    <property type="entry name" value="THIOSULFATE SULFERTANSFERASE"/>
    <property type="match status" value="1"/>
</dbReference>
<keyword evidence="2" id="KW-0677">Repeat</keyword>
<dbReference type="Gene3D" id="3.40.250.10">
    <property type="entry name" value="Rhodanese-like domain"/>
    <property type="match status" value="2"/>
</dbReference>
<reference evidence="4 5" key="1">
    <citation type="submission" date="2020-08" db="EMBL/GenBank/DDBJ databases">
        <title>A Genomic Blueprint of the Chicken Gut Microbiome.</title>
        <authorList>
            <person name="Gilroy R."/>
            <person name="Ravi A."/>
            <person name="Getino M."/>
            <person name="Pursley I."/>
            <person name="Horton D.L."/>
            <person name="Alikhan N.-F."/>
            <person name="Baker D."/>
            <person name="Gharbi K."/>
            <person name="Hall N."/>
            <person name="Watson M."/>
            <person name="Adriaenssens E.M."/>
            <person name="Foster-Nyarko E."/>
            <person name="Jarju S."/>
            <person name="Secka A."/>
            <person name="Antonio M."/>
            <person name="Oren A."/>
            <person name="Chaudhuri R."/>
            <person name="La Ragione R.M."/>
            <person name="Hildebrand F."/>
            <person name="Pallen M.J."/>
        </authorList>
    </citation>
    <scope>NUCLEOTIDE SEQUENCE [LARGE SCALE GENOMIC DNA]</scope>
    <source>
        <strain evidence="4 5">Sa3CUA2</strain>
    </source>
</reference>
<evidence type="ECO:0000256" key="2">
    <source>
        <dbReference type="ARBA" id="ARBA00022737"/>
    </source>
</evidence>
<comment type="caution">
    <text evidence="4">The sequence shown here is derived from an EMBL/GenBank/DDBJ whole genome shotgun (WGS) entry which is preliminary data.</text>
</comment>
<keyword evidence="5" id="KW-1185">Reference proteome</keyword>
<accession>A0ABR8QHL1</accession>
<organism evidence="4 5">
    <name type="scientific">Cellulomonas avistercoris</name>
    <dbReference type="NCBI Taxonomy" id="2762242"/>
    <lineage>
        <taxon>Bacteria</taxon>
        <taxon>Bacillati</taxon>
        <taxon>Actinomycetota</taxon>
        <taxon>Actinomycetes</taxon>
        <taxon>Micrococcales</taxon>
        <taxon>Cellulomonadaceae</taxon>
        <taxon>Cellulomonas</taxon>
    </lineage>
</organism>
<dbReference type="PROSITE" id="PS00380">
    <property type="entry name" value="RHODANESE_1"/>
    <property type="match status" value="1"/>
</dbReference>
<evidence type="ECO:0000313" key="5">
    <source>
        <dbReference type="Proteomes" id="UP000604241"/>
    </source>
</evidence>
<dbReference type="SUPFAM" id="SSF52821">
    <property type="entry name" value="Rhodanese/Cell cycle control phosphatase"/>
    <property type="match status" value="2"/>
</dbReference>
<dbReference type="PROSITE" id="PS50206">
    <property type="entry name" value="RHODANESE_3"/>
    <property type="match status" value="2"/>
</dbReference>
<dbReference type="InterPro" id="IPR045078">
    <property type="entry name" value="TST/MPST-like"/>
</dbReference>
<dbReference type="Pfam" id="PF00581">
    <property type="entry name" value="Rhodanese"/>
    <property type="match status" value="2"/>
</dbReference>
<feature type="domain" description="Rhodanese" evidence="3">
    <location>
        <begin position="49"/>
        <end position="146"/>
    </location>
</feature>
<dbReference type="Proteomes" id="UP000604241">
    <property type="component" value="Unassembled WGS sequence"/>
</dbReference>
<dbReference type="InterPro" id="IPR001307">
    <property type="entry name" value="Thiosulphate_STrfase_CS"/>
</dbReference>
<dbReference type="InterPro" id="IPR001763">
    <property type="entry name" value="Rhodanese-like_dom"/>
</dbReference>
<dbReference type="RefSeq" id="WP_191784565.1">
    <property type="nucleotide sequence ID" value="NZ_JACSQV010000017.1"/>
</dbReference>
<dbReference type="PANTHER" id="PTHR11364:SF27">
    <property type="entry name" value="SULFURTRANSFERASE"/>
    <property type="match status" value="1"/>
</dbReference>
<evidence type="ECO:0000313" key="4">
    <source>
        <dbReference type="EMBL" id="MBD7919918.1"/>
    </source>
</evidence>
<dbReference type="InterPro" id="IPR036873">
    <property type="entry name" value="Rhodanese-like_dom_sf"/>
</dbReference>
<evidence type="ECO:0000259" key="3">
    <source>
        <dbReference type="PROSITE" id="PS50206"/>
    </source>
</evidence>
<gene>
    <name evidence="4" type="ORF">H9657_16725</name>
</gene>
<dbReference type="EMBL" id="JACSQV010000017">
    <property type="protein sequence ID" value="MBD7919918.1"/>
    <property type="molecule type" value="Genomic_DNA"/>
</dbReference>